<accession>A0ABM1KUT2</accession>
<dbReference type="CDD" id="cd00176">
    <property type="entry name" value="SPEC"/>
    <property type="match status" value="6"/>
</dbReference>
<comment type="subcellular location">
    <subcellularLocation>
        <location evidence="3">Cytoplasm</location>
        <location evidence="3">Cytoskeleton</location>
    </subcellularLocation>
</comment>
<dbReference type="CDD" id="cd21232">
    <property type="entry name" value="CH_UTRN_rpt1"/>
    <property type="match status" value="1"/>
</dbReference>
<dbReference type="InterPro" id="IPR001715">
    <property type="entry name" value="CH_dom"/>
</dbReference>
<feature type="coiled-coil region" evidence="4">
    <location>
        <begin position="875"/>
        <end position="957"/>
    </location>
</feature>
<evidence type="ECO:0000259" key="6">
    <source>
        <dbReference type="PROSITE" id="PS50021"/>
    </source>
</evidence>
<dbReference type="Pfam" id="PF00435">
    <property type="entry name" value="Spectrin"/>
    <property type="match status" value="5"/>
</dbReference>
<gene>
    <name evidence="8" type="primary">UTRN</name>
</gene>
<comment type="function">
    <text evidence="3">May play a role in anchoring the cytoskeleton to the plasma membrane.</text>
</comment>
<dbReference type="SUPFAM" id="SSF47576">
    <property type="entry name" value="Calponin-homology domain, CH-domain"/>
    <property type="match status" value="1"/>
</dbReference>
<keyword evidence="4" id="KW-0175">Coiled coil</keyword>
<keyword evidence="3" id="KW-0963">Cytoplasm</keyword>
<evidence type="ECO:0000256" key="1">
    <source>
        <dbReference type="ARBA" id="ARBA00022737"/>
    </source>
</evidence>
<dbReference type="InterPro" id="IPR018159">
    <property type="entry name" value="Spectrin/alpha-actinin"/>
</dbReference>
<feature type="region of interest" description="Disordered" evidence="5">
    <location>
        <begin position="1"/>
        <end position="25"/>
    </location>
</feature>
<evidence type="ECO:0000256" key="5">
    <source>
        <dbReference type="SAM" id="MobiDB-lite"/>
    </source>
</evidence>
<feature type="coiled-coil region" evidence="4">
    <location>
        <begin position="1107"/>
        <end position="1182"/>
    </location>
</feature>
<dbReference type="Gene3D" id="1.20.58.60">
    <property type="match status" value="10"/>
</dbReference>
<feature type="coiled-coil region" evidence="4">
    <location>
        <begin position="1768"/>
        <end position="1819"/>
    </location>
</feature>
<organism evidence="7 8">
    <name type="scientific">Gekko japonicus</name>
    <name type="common">Schlegel's Japanese gecko</name>
    <dbReference type="NCBI Taxonomy" id="146911"/>
    <lineage>
        <taxon>Eukaryota</taxon>
        <taxon>Metazoa</taxon>
        <taxon>Chordata</taxon>
        <taxon>Craniata</taxon>
        <taxon>Vertebrata</taxon>
        <taxon>Euteleostomi</taxon>
        <taxon>Lepidosauria</taxon>
        <taxon>Squamata</taxon>
        <taxon>Bifurcata</taxon>
        <taxon>Gekkota</taxon>
        <taxon>Gekkonidae</taxon>
        <taxon>Gekkoninae</taxon>
        <taxon>Gekko</taxon>
    </lineage>
</organism>
<dbReference type="PIRSF" id="PIRSF002341">
    <property type="entry name" value="Dystrophin/utrophin"/>
    <property type="match status" value="1"/>
</dbReference>
<keyword evidence="1" id="KW-0677">Repeat</keyword>
<evidence type="ECO:0000313" key="8">
    <source>
        <dbReference type="RefSeq" id="XP_015277469.1"/>
    </source>
</evidence>
<proteinExistence type="predicted"/>
<sequence length="2420" mass="278663">MARVLDIGEGPEGGHNEFSNIIKSRSDEHNDVQKKTFTKWINSRFSKCGKPPIKDMFTDLRDGRKLLDLLEGLTGSPLIKERGSTRVHALNNVNKVLQLLHQNSVELVNIGGTDIVDGNHKLTLGLLWSIILHWQVKDVMKDIMSDLQQTNSEKILLSWVRQSTRPYSQVNVLNFTTSWSDGLAFNAVIHRHRPELFSWDKVTKMPPIERLEHVFNIAKNHLGIEKLLDPEDVAVQLPDKKSIIMYLTSLFEVLPQQVTMEDIREVETLPRKYKKECEEGDMQVLVVSDDYGDSRAETPSTVTEVDMDLDSYQVALEDVLTWLLSAEDTFQEQEDISDDVEEVKEQFAMHEGFMMELTAHQSSVGSVLQAGNQLIAQGNLSEEEESEIQEQMTLLNSRWEALRVESMDRQSRLHDVLMELQKKQLRQLSDWLTVTEERIHKMESQCLADNLESFQQQMDEHKSLQNDLEAEQVKVNSLTHMVVIVDENSGESATALLEEQLQKLGERWTAVCRWTEERWLKLQEINILWQGLLEEQCLLKAWLVEKEEALNKVQRSSFEDQNELGVNVRKLASLKEDLGMKRQMLDQLSEVAQDVAQLLNNEKVSMKIENDLEELTQNWDSLVQKLEDCSNQVSQAVGNVGMGQISQKIITETVNVKEQKMAKEEQFPPLPPPKKRQISVDIEAKKKLDSEIAELLNWISKSKTAIQAIEIKEYKKTRETSEMKEKLKILETEWAGKKKILDELSQIGQNLLKQMGKEGLPTEDVSNSLEKVFLEWKGVSGHLEEVTRKVNCQDEINMYFRELGELDKAVTEKELWLKDKSASSSPKQHLTALKDSCQRELTHLLTLRPQTEHLKTRAKVLASYPAVPNFIEDSLNSLTDRFMSAQQKLEELQQRWKKAELECQPAQDYLDALKKLKNELNELESKEQSSMSSMNDFSKAERALQQIKAVDETLENQKTIIDRLVADTQVLEKSISADKSKIYKQELKCLQGCRDKLKMKVSKDVHLLEETTSKLRVFETDSKLVQKWLDSVKDFLMKEQNIQRDPEGLQRQLDQCMLLVTEMEKTELSLKGMKEIESSLRSQPVHASVNSKLTDIQVLWEKLSKQIISQKNQLSESQEKAVNLKKDLAEMQEWLAQAEEEYLERDFEYKTPDELENAVEEMKRAKEDVLQKEVRVKILKDNIKMLAAKLPSGGQDLTSELNLVLENYQLLCNRIRGKCHTLEEVWSCWIELLHYLDLETAWLNTLDDRMKSTENLPDKADAVNEALESLESVLRHPADNRTQIRELGQTLIDGGILDEIISEKLEAFNARYEELSHLAVSRQICLEQQLQMMRETERKLQDLQESLKDLDRQLTSYLTDRIDAFQIPQEAQKIQAEIAAHESILEEVKRNVRSLMPASPESRSLRGGSLLDALQRKLREVSTKYQLFQKPANFEQRMLDCKRVLDSVKAELHVMDVKDIDPDIIQSHFDKCMKLYKTLSEVKLEVETVIKTGRQIVQKQQTDNPKSMDEQLTALKFLYNDLGAQVTEGKQDLEQALQLARKLKEESFSLSKWLEATEAELVHKSTTQSLIADLDTEIAWAKNILRELERRKADLNSITESSAVLQTLVEGSEMILEEKLCILNAGWSRVRTWTDDWCNRLLNHQSQLEIFDENVAHISTWLYQAEALLDEIEKKPASKKDETVKRLTSELDEVSLRVDNVRDQAIILMNGRGMSCCELVEPKLAELNRNFEKVSQHIRSAKMLFSREGHKAHTKQEPHGTVVDSTVLDNFESELQDMLNVVEKHMESNDEDEKLDEERAQVEEVLQRGEQLLQQLSEDSRREKIRLQLLFLQTRHSSNKELWSLQRGKVVNISPSSQYKTDQDSLLSWLNETDGRLSGLQGADDEQELQATHQRIQGPYSSIIRTSPFPAEYLVEINKILLAVADAELLLNAPELHAVIYEDFSTQEDSLKNVKDILDKLGDQIAVIHEKQPDVILEATGSEAVQIGDSLTQLNAEWDRINRMYNDRKCSFDKSVEEWRRFHCDLNDLSQWLAEAEGLLAEAHTPDFSMDIEMARMHQQELEEGVSSHQTSFSTLNRTGEGIIQKLSTSDGSFLKEKLAGLKKRWEAVTAEVMKRQQRLKGDNQQLIDYTRKLEELSCWVENIESAQDEKPTVSHEEKLQQLMSLIEEMDMQGEKFQWLNRNEQEVLSNQNISPQEKDCISDRLKTLTTKWNKVFREAPSRVRELQAYVHKPYLVPQTRTPGYSLLQKTVLVSSATESVAQTQQETSAPADLDKTTTELADWLALIDQMLKSNIVTVGNAEEINRTIARMKITNEDLEQRHPQLDSVFTLAQNLKNKTSSSDVRTAITEKLEKVKAQWDSTQHGVEIRQQQLRCMLSDSMKWDDQKQEMEKLIGKYELYLHALLQSPKEMLIKQISENK</sequence>
<keyword evidence="2 3" id="KW-0009">Actin-binding</keyword>
<dbReference type="Gene3D" id="1.10.418.10">
    <property type="entry name" value="Calponin-like domain"/>
    <property type="match status" value="2"/>
</dbReference>
<dbReference type="PROSITE" id="PS00020">
    <property type="entry name" value="ACTININ_2"/>
    <property type="match status" value="1"/>
</dbReference>
<dbReference type="Pfam" id="PF00307">
    <property type="entry name" value="CH"/>
    <property type="match status" value="2"/>
</dbReference>
<dbReference type="PROSITE" id="PS00019">
    <property type="entry name" value="ACTININ_1"/>
    <property type="match status" value="1"/>
</dbReference>
<feature type="non-terminal residue" evidence="8">
    <location>
        <position position="2420"/>
    </location>
</feature>
<keyword evidence="3" id="KW-1003">Cell membrane</keyword>
<protein>
    <submittedName>
        <fullName evidence="8">Utrophin</fullName>
    </submittedName>
</protein>
<keyword evidence="3" id="KW-0628">Postsynaptic cell membrane</keyword>
<evidence type="ECO:0000256" key="2">
    <source>
        <dbReference type="ARBA" id="ARBA00023203"/>
    </source>
</evidence>
<evidence type="ECO:0000256" key="4">
    <source>
        <dbReference type="SAM" id="Coils"/>
    </source>
</evidence>
<dbReference type="PROSITE" id="PS50021">
    <property type="entry name" value="CH"/>
    <property type="match status" value="2"/>
</dbReference>
<dbReference type="SMART" id="SM00150">
    <property type="entry name" value="SPEC"/>
    <property type="match status" value="15"/>
</dbReference>
<evidence type="ECO:0000313" key="7">
    <source>
        <dbReference type="Proteomes" id="UP000694871"/>
    </source>
</evidence>
<keyword evidence="7" id="KW-1185">Reference proteome</keyword>
<name>A0ABM1KUT2_GEKJA</name>
<dbReference type="InterPro" id="IPR002017">
    <property type="entry name" value="Spectrin_repeat"/>
</dbReference>
<dbReference type="InterPro" id="IPR001589">
    <property type="entry name" value="Actinin_actin-bd_CS"/>
</dbReference>
<feature type="coiled-coil region" evidence="4">
    <location>
        <begin position="581"/>
        <end position="632"/>
    </location>
</feature>
<dbReference type="InterPro" id="IPR036872">
    <property type="entry name" value="CH_dom_sf"/>
</dbReference>
<keyword evidence="3" id="KW-0472">Membrane</keyword>
<feature type="domain" description="Calponin-homology (CH)" evidence="6">
    <location>
        <begin position="150"/>
        <end position="255"/>
    </location>
</feature>
<dbReference type="CDD" id="cd21234">
    <property type="entry name" value="CH_UTRN_rpt2"/>
    <property type="match status" value="1"/>
</dbReference>
<reference evidence="8" key="1">
    <citation type="submission" date="2025-08" db="UniProtKB">
        <authorList>
            <consortium name="RefSeq"/>
        </authorList>
    </citation>
    <scope>IDENTIFICATION</scope>
</reference>
<keyword evidence="3" id="KW-0206">Cytoskeleton</keyword>
<dbReference type="InterPro" id="IPR035436">
    <property type="entry name" value="Dystrophin/utrophin"/>
</dbReference>
<feature type="domain" description="Calponin-homology (CH)" evidence="6">
    <location>
        <begin position="31"/>
        <end position="135"/>
    </location>
</feature>
<keyword evidence="3" id="KW-0770">Synapse</keyword>
<feature type="coiled-coil region" evidence="4">
    <location>
        <begin position="1326"/>
        <end position="1391"/>
    </location>
</feature>
<dbReference type="SUPFAM" id="SSF46966">
    <property type="entry name" value="Spectrin repeat"/>
    <property type="match status" value="16"/>
</dbReference>
<dbReference type="RefSeq" id="XP_015277469.1">
    <property type="nucleotide sequence ID" value="XM_015421983.1"/>
</dbReference>
<dbReference type="SMART" id="SM00033">
    <property type="entry name" value="CH"/>
    <property type="match status" value="2"/>
</dbReference>
<dbReference type="Proteomes" id="UP000694871">
    <property type="component" value="Unplaced"/>
</dbReference>
<dbReference type="GeneID" id="107119497"/>
<dbReference type="PANTHER" id="PTHR11915">
    <property type="entry name" value="SPECTRIN/FILAMIN RELATED CYTOSKELETAL PROTEIN"/>
    <property type="match status" value="1"/>
</dbReference>
<evidence type="ECO:0000256" key="3">
    <source>
        <dbReference type="PIRNR" id="PIRNR002341"/>
    </source>
</evidence>